<comment type="catalytic activity">
    <reaction evidence="8 9">
        <text>N-acetyl-L-glutamate + ATP = N-acetyl-L-glutamyl 5-phosphate + ADP</text>
        <dbReference type="Rhea" id="RHEA:14629"/>
        <dbReference type="ChEBI" id="CHEBI:30616"/>
        <dbReference type="ChEBI" id="CHEBI:44337"/>
        <dbReference type="ChEBI" id="CHEBI:57936"/>
        <dbReference type="ChEBI" id="CHEBI:456216"/>
        <dbReference type="EC" id="2.7.2.8"/>
    </reaction>
</comment>
<name>A0A7C4RU20_9BACT</name>
<dbReference type="InterPro" id="IPR036393">
    <property type="entry name" value="AceGlu_kinase-like_sf"/>
</dbReference>
<evidence type="ECO:0000256" key="4">
    <source>
        <dbReference type="ARBA" id="ARBA00022679"/>
    </source>
</evidence>
<protein>
    <recommendedName>
        <fullName evidence="9">Acetylglutamate kinase</fullName>
        <ecNumber evidence="9">2.7.2.8</ecNumber>
    </recommendedName>
    <alternativeName>
        <fullName evidence="9">N-acetyl-L-glutamate 5-phosphotransferase</fullName>
    </alternativeName>
    <alternativeName>
        <fullName evidence="9">NAG kinase</fullName>
        <shortName evidence="9">NAGK</shortName>
    </alternativeName>
</protein>
<evidence type="ECO:0000256" key="7">
    <source>
        <dbReference type="ARBA" id="ARBA00022840"/>
    </source>
</evidence>
<feature type="binding site" evidence="9">
    <location>
        <position position="189"/>
    </location>
    <ligand>
        <name>substrate</name>
    </ligand>
</feature>
<feature type="site" description="Transition state stabilizer" evidence="9">
    <location>
        <position position="249"/>
    </location>
</feature>
<keyword evidence="7 9" id="KW-0067">ATP-binding</keyword>
<dbReference type="HAMAP" id="MF_00082">
    <property type="entry name" value="ArgB"/>
    <property type="match status" value="1"/>
</dbReference>
<dbReference type="InterPro" id="IPR001057">
    <property type="entry name" value="Glu/AcGlu_kinase"/>
</dbReference>
<dbReference type="GO" id="GO:0003991">
    <property type="term" value="F:acetylglutamate kinase activity"/>
    <property type="evidence" value="ECO:0007669"/>
    <property type="project" value="UniProtKB-UniRule"/>
</dbReference>
<dbReference type="Gene3D" id="3.40.1160.10">
    <property type="entry name" value="Acetylglutamate kinase-like"/>
    <property type="match status" value="1"/>
</dbReference>
<dbReference type="PANTHER" id="PTHR23342">
    <property type="entry name" value="N-ACETYLGLUTAMATE SYNTHASE"/>
    <property type="match status" value="1"/>
</dbReference>
<evidence type="ECO:0000256" key="5">
    <source>
        <dbReference type="ARBA" id="ARBA00022741"/>
    </source>
</evidence>
<dbReference type="InterPro" id="IPR037528">
    <property type="entry name" value="ArgB"/>
</dbReference>
<comment type="pathway">
    <text evidence="1 9">Amino-acid biosynthesis; L-arginine biosynthesis; N(2)-acetyl-L-ornithine from L-glutamate: step 2/4.</text>
</comment>
<keyword evidence="9" id="KW-0963">Cytoplasm</keyword>
<evidence type="ECO:0000313" key="11">
    <source>
        <dbReference type="EMBL" id="HGU34165.1"/>
    </source>
</evidence>
<accession>A0A7C4RU20</accession>
<dbReference type="CDD" id="cd04250">
    <property type="entry name" value="AAK_NAGK-C"/>
    <property type="match status" value="1"/>
</dbReference>
<dbReference type="InterPro" id="IPR041727">
    <property type="entry name" value="NAGK-C"/>
</dbReference>
<evidence type="ECO:0000256" key="3">
    <source>
        <dbReference type="ARBA" id="ARBA00022605"/>
    </source>
</evidence>
<dbReference type="GO" id="GO:0042450">
    <property type="term" value="P:L-arginine biosynthetic process via ornithine"/>
    <property type="evidence" value="ECO:0007669"/>
    <property type="project" value="UniProtKB-UniRule"/>
</dbReference>
<sequence length="291" mass="31387">MTPNVADILVESLPYIRRFAGMTLVVKYGGHPMVDEQLKADFAQDITLLKYVGLNPVIVHGGGPQINEVLEKMHIQPQFVRGMRLTDDVTMDVVEMVLAGKINKAIVLQINRMGGRAVGLSGKDGGLITARKMQIVHRESADSPPEIIDPGLVGEVTEVNPTLIHTLATQGFIPVIAPVGVGENGETFNINADLVASHIAIALSAERLILLTDVDGILDAQGRLVSSLNRELAHALIEKGEITGGMIPKVECALEAILNGVQKVHIINGRKRHALLLELFTDRGIGTEFTK</sequence>
<dbReference type="GO" id="GO:0005737">
    <property type="term" value="C:cytoplasm"/>
    <property type="evidence" value="ECO:0007669"/>
    <property type="project" value="UniProtKB-SubCell"/>
</dbReference>
<dbReference type="Pfam" id="PF00696">
    <property type="entry name" value="AA_kinase"/>
    <property type="match status" value="1"/>
</dbReference>
<comment type="similarity">
    <text evidence="9">Belongs to the acetylglutamate kinase family. ArgB subfamily.</text>
</comment>
<dbReference type="UniPathway" id="UPA00068">
    <property type="reaction ID" value="UER00107"/>
</dbReference>
<dbReference type="EC" id="2.7.2.8" evidence="9"/>
<keyword evidence="6 9" id="KW-0418">Kinase</keyword>
<reference evidence="11" key="1">
    <citation type="journal article" date="2020" name="mSystems">
        <title>Genome- and Community-Level Interaction Insights into Carbon Utilization and Element Cycling Functions of Hydrothermarchaeota in Hydrothermal Sediment.</title>
        <authorList>
            <person name="Zhou Z."/>
            <person name="Liu Y."/>
            <person name="Xu W."/>
            <person name="Pan J."/>
            <person name="Luo Z.H."/>
            <person name="Li M."/>
        </authorList>
    </citation>
    <scope>NUCLEOTIDE SEQUENCE [LARGE SCALE GENOMIC DNA]</scope>
    <source>
        <strain evidence="11">SpSt-477</strain>
    </source>
</reference>
<keyword evidence="2 9" id="KW-0055">Arginine biosynthesis</keyword>
<comment type="caution">
    <text evidence="11">The sequence shown here is derived from an EMBL/GenBank/DDBJ whole genome shotgun (WGS) entry which is preliminary data.</text>
</comment>
<feature type="site" description="Transition state stabilizer" evidence="9">
    <location>
        <position position="27"/>
    </location>
</feature>
<gene>
    <name evidence="9 11" type="primary">argB</name>
    <name evidence="11" type="ORF">ENS29_15170</name>
</gene>
<evidence type="ECO:0000256" key="8">
    <source>
        <dbReference type="ARBA" id="ARBA00048141"/>
    </source>
</evidence>
<dbReference type="EMBL" id="DSUH01000351">
    <property type="protein sequence ID" value="HGU34165.1"/>
    <property type="molecule type" value="Genomic_DNA"/>
</dbReference>
<organism evidence="11">
    <name type="scientific">Desulfatirhabdium butyrativorans</name>
    <dbReference type="NCBI Taxonomy" id="340467"/>
    <lineage>
        <taxon>Bacteria</taxon>
        <taxon>Pseudomonadati</taxon>
        <taxon>Thermodesulfobacteriota</taxon>
        <taxon>Desulfobacteria</taxon>
        <taxon>Desulfobacterales</taxon>
        <taxon>Desulfatirhabdiaceae</taxon>
        <taxon>Desulfatirhabdium</taxon>
    </lineage>
</organism>
<evidence type="ECO:0000256" key="2">
    <source>
        <dbReference type="ARBA" id="ARBA00022571"/>
    </source>
</evidence>
<dbReference type="GO" id="GO:0005524">
    <property type="term" value="F:ATP binding"/>
    <property type="evidence" value="ECO:0007669"/>
    <property type="project" value="UniProtKB-UniRule"/>
</dbReference>
<keyword evidence="4 9" id="KW-0808">Transferase</keyword>
<evidence type="ECO:0000256" key="6">
    <source>
        <dbReference type="ARBA" id="ARBA00022777"/>
    </source>
</evidence>
<proteinExistence type="inferred from homology"/>
<dbReference type="PANTHER" id="PTHR23342:SF0">
    <property type="entry name" value="N-ACETYLGLUTAMATE SYNTHASE, MITOCHONDRIAL"/>
    <property type="match status" value="1"/>
</dbReference>
<dbReference type="NCBIfam" id="TIGR00761">
    <property type="entry name" value="argB"/>
    <property type="match status" value="1"/>
</dbReference>
<feature type="binding site" evidence="9">
    <location>
        <position position="84"/>
    </location>
    <ligand>
        <name>substrate</name>
    </ligand>
</feature>
<feature type="binding site" evidence="9">
    <location>
        <begin position="62"/>
        <end position="63"/>
    </location>
    <ligand>
        <name>substrate</name>
    </ligand>
</feature>
<dbReference type="InterPro" id="IPR004662">
    <property type="entry name" value="AcgluKinase_fam"/>
</dbReference>
<dbReference type="PIRSF" id="PIRSF000728">
    <property type="entry name" value="NAGK"/>
    <property type="match status" value="1"/>
</dbReference>
<keyword evidence="5 9" id="KW-0547">Nucleotide-binding</keyword>
<dbReference type="SUPFAM" id="SSF53633">
    <property type="entry name" value="Carbamate kinase-like"/>
    <property type="match status" value="1"/>
</dbReference>
<evidence type="ECO:0000256" key="1">
    <source>
        <dbReference type="ARBA" id="ARBA00004828"/>
    </source>
</evidence>
<dbReference type="FunFam" id="3.40.1160.10:FF:000004">
    <property type="entry name" value="Acetylglutamate kinase"/>
    <property type="match status" value="1"/>
</dbReference>
<dbReference type="AlphaFoldDB" id="A0A7C4RU20"/>
<comment type="function">
    <text evidence="9">Catalyzes the ATP-dependent phosphorylation of N-acetyl-L-glutamate.</text>
</comment>
<feature type="domain" description="Aspartate/glutamate/uridylate kinase" evidence="10">
    <location>
        <begin position="22"/>
        <end position="268"/>
    </location>
</feature>
<evidence type="ECO:0000256" key="9">
    <source>
        <dbReference type="HAMAP-Rule" id="MF_00082"/>
    </source>
</evidence>
<dbReference type="InterPro" id="IPR001048">
    <property type="entry name" value="Asp/Glu/Uridylate_kinase"/>
</dbReference>
<keyword evidence="3 9" id="KW-0028">Amino-acid biosynthesis</keyword>
<comment type="subcellular location">
    <subcellularLocation>
        <location evidence="9">Cytoplasm</location>
    </subcellularLocation>
</comment>
<evidence type="ECO:0000259" key="10">
    <source>
        <dbReference type="Pfam" id="PF00696"/>
    </source>
</evidence>
<dbReference type="PRINTS" id="PR00474">
    <property type="entry name" value="GLU5KINASE"/>
</dbReference>